<feature type="region of interest" description="Disordered" evidence="1">
    <location>
        <begin position="94"/>
        <end position="140"/>
    </location>
</feature>
<name>A0A4P7NCD8_PYROR</name>
<feature type="region of interest" description="Disordered" evidence="1">
    <location>
        <begin position="1"/>
        <end position="76"/>
    </location>
</feature>
<feature type="compositionally biased region" description="Polar residues" evidence="1">
    <location>
        <begin position="1"/>
        <end position="20"/>
    </location>
</feature>
<evidence type="ECO:0000313" key="3">
    <source>
        <dbReference type="Proteomes" id="UP000294847"/>
    </source>
</evidence>
<dbReference type="VEuPathDB" id="FungiDB:M_BR32_EuGene_00045201"/>
<dbReference type="InterPro" id="IPR022024">
    <property type="entry name" value="DUF3602"/>
</dbReference>
<dbReference type="AlphaFoldDB" id="A0A4P7NCD8"/>
<accession>A0A4P7NCD8</accession>
<proteinExistence type="predicted"/>
<dbReference type="Pfam" id="PF12223">
    <property type="entry name" value="DUF3602"/>
    <property type="match status" value="1"/>
</dbReference>
<evidence type="ECO:0000313" key="2">
    <source>
        <dbReference type="EMBL" id="QBZ59026.1"/>
    </source>
</evidence>
<dbReference type="InterPro" id="IPR053203">
    <property type="entry name" value="Cisplatin_resist-associated"/>
</dbReference>
<dbReference type="Proteomes" id="UP000294847">
    <property type="component" value="Chromosome 3"/>
</dbReference>
<feature type="compositionally biased region" description="Polar residues" evidence="1">
    <location>
        <begin position="30"/>
        <end position="39"/>
    </location>
</feature>
<dbReference type="PANTHER" id="PTHR34693">
    <property type="entry name" value="PROTEIN PAR32"/>
    <property type="match status" value="1"/>
</dbReference>
<feature type="compositionally biased region" description="Basic and acidic residues" evidence="1">
    <location>
        <begin position="105"/>
        <end position="119"/>
    </location>
</feature>
<reference evidence="2 3" key="1">
    <citation type="journal article" date="2019" name="Mol. Biol. Evol.">
        <title>Blast fungal genomes show frequent chromosomal changes, gene gains and losses, and effector gene turnover.</title>
        <authorList>
            <person name="Gomez Luciano L.B."/>
            <person name="Jason Tsai I."/>
            <person name="Chuma I."/>
            <person name="Tosa Y."/>
            <person name="Chen Y.H."/>
            <person name="Li J.Y."/>
            <person name="Li M.Y."/>
            <person name="Jade Lu M.Y."/>
            <person name="Nakayashiki H."/>
            <person name="Li W.H."/>
        </authorList>
    </citation>
    <scope>NUCLEOTIDE SEQUENCE [LARGE SCALE GENOMIC DNA]</scope>
    <source>
        <strain evidence="2">MZ5-1-6</strain>
    </source>
</reference>
<gene>
    <name evidence="2" type="ORF">PoMZ_03986</name>
</gene>
<dbReference type="EMBL" id="CP034206">
    <property type="protein sequence ID" value="QBZ59026.1"/>
    <property type="molecule type" value="Genomic_DNA"/>
</dbReference>
<sequence length="140" mass="14903">MPSYTINEPHPTVQQNTYTHSGRGGAGNTFLVSQPTTSPEGIPTKASVKPSSSSSRFFSGRGGAGNAHASQRPAMSFDDEYYADAVRASSERVYVGRGGAGNYCKKNEDAHSAKSRRDSSSTSGSERSGFWGRLSSSSRR</sequence>
<evidence type="ECO:0000256" key="1">
    <source>
        <dbReference type="SAM" id="MobiDB-lite"/>
    </source>
</evidence>
<protein>
    <submittedName>
        <fullName evidence="2">Uncharacterized protein</fullName>
    </submittedName>
</protein>
<organism evidence="2 3">
    <name type="scientific">Pyricularia oryzae</name>
    <name type="common">Rice blast fungus</name>
    <name type="synonym">Magnaporthe oryzae</name>
    <dbReference type="NCBI Taxonomy" id="318829"/>
    <lineage>
        <taxon>Eukaryota</taxon>
        <taxon>Fungi</taxon>
        <taxon>Dikarya</taxon>
        <taxon>Ascomycota</taxon>
        <taxon>Pezizomycotina</taxon>
        <taxon>Sordariomycetes</taxon>
        <taxon>Sordariomycetidae</taxon>
        <taxon>Magnaporthales</taxon>
        <taxon>Pyriculariaceae</taxon>
        <taxon>Pyricularia</taxon>
    </lineage>
</organism>
<dbReference type="PANTHER" id="PTHR34693:SF2">
    <property type="entry name" value="DUF3602 DOMAIN-CONTAINING PROTEIN"/>
    <property type="match status" value="1"/>
</dbReference>